<dbReference type="RefSeq" id="WP_316665154.1">
    <property type="nucleotide sequence ID" value="NZ_CATZBU010000003.1"/>
</dbReference>
<dbReference type="PROSITE" id="PS50887">
    <property type="entry name" value="GGDEF"/>
    <property type="match status" value="1"/>
</dbReference>
<dbReference type="InterPro" id="IPR043128">
    <property type="entry name" value="Rev_trsase/Diguanyl_cyclase"/>
</dbReference>
<accession>A0ABN9IN21</accession>
<evidence type="ECO:0000259" key="1">
    <source>
        <dbReference type="PROSITE" id="PS50887"/>
    </source>
</evidence>
<dbReference type="Proteomes" id="UP001189813">
    <property type="component" value="Unassembled WGS sequence"/>
</dbReference>
<evidence type="ECO:0000313" key="3">
    <source>
        <dbReference type="Proteomes" id="UP001189813"/>
    </source>
</evidence>
<dbReference type="Gene3D" id="3.30.70.270">
    <property type="match status" value="1"/>
</dbReference>
<reference evidence="2 3" key="1">
    <citation type="submission" date="2023-07" db="EMBL/GenBank/DDBJ databases">
        <authorList>
            <person name="Peeters C."/>
        </authorList>
    </citation>
    <scope>NUCLEOTIDE SEQUENCE [LARGE SCALE GENOMIC DNA]</scope>
    <source>
        <strain evidence="2 3">LMG 19083</strain>
    </source>
</reference>
<dbReference type="SUPFAM" id="SSF55073">
    <property type="entry name" value="Nucleotide cyclase"/>
    <property type="match status" value="1"/>
</dbReference>
<name>A0ABN9IN21_9RALS</name>
<evidence type="ECO:0000313" key="2">
    <source>
        <dbReference type="EMBL" id="CAJ0787925.1"/>
    </source>
</evidence>
<sequence length="89" mass="9055">MFAEIAQGVLGPDVMLARIGGEEFAALLSGDDARHARARGEAVAKCFAEAVQRRNDSAGILATVSIGMAQFGAAVPSLADALALADKAL</sequence>
<dbReference type="InterPro" id="IPR000160">
    <property type="entry name" value="GGDEF_dom"/>
</dbReference>
<organism evidence="2 3">
    <name type="scientific">Ralstonia psammae</name>
    <dbReference type="NCBI Taxonomy" id="3058598"/>
    <lineage>
        <taxon>Bacteria</taxon>
        <taxon>Pseudomonadati</taxon>
        <taxon>Pseudomonadota</taxon>
        <taxon>Betaproteobacteria</taxon>
        <taxon>Burkholderiales</taxon>
        <taxon>Burkholderiaceae</taxon>
        <taxon>Ralstonia</taxon>
    </lineage>
</organism>
<comment type="caution">
    <text evidence="2">The sequence shown here is derived from an EMBL/GenBank/DDBJ whole genome shotgun (WGS) entry which is preliminary data.</text>
</comment>
<keyword evidence="3" id="KW-1185">Reference proteome</keyword>
<proteinExistence type="predicted"/>
<dbReference type="InterPro" id="IPR029787">
    <property type="entry name" value="Nucleotide_cyclase"/>
</dbReference>
<dbReference type="Pfam" id="PF00990">
    <property type="entry name" value="GGDEF"/>
    <property type="match status" value="1"/>
</dbReference>
<gene>
    <name evidence="2" type="ORF">LMG19083_01649</name>
</gene>
<feature type="domain" description="GGDEF" evidence="1">
    <location>
        <begin position="1"/>
        <end position="89"/>
    </location>
</feature>
<dbReference type="EMBL" id="CATZBU010000003">
    <property type="protein sequence ID" value="CAJ0787925.1"/>
    <property type="molecule type" value="Genomic_DNA"/>
</dbReference>
<protein>
    <recommendedName>
        <fullName evidence="1">GGDEF domain-containing protein</fullName>
    </recommendedName>
</protein>